<evidence type="ECO:0008006" key="8">
    <source>
        <dbReference type="Google" id="ProtNLM"/>
    </source>
</evidence>
<dbReference type="Pfam" id="PF04191">
    <property type="entry name" value="PEMT"/>
    <property type="match status" value="1"/>
</dbReference>
<dbReference type="EMBL" id="CP022187">
    <property type="protein sequence ID" value="AWI75031.1"/>
    <property type="molecule type" value="Genomic_DNA"/>
</dbReference>
<evidence type="ECO:0000256" key="1">
    <source>
        <dbReference type="ARBA" id="ARBA00004127"/>
    </source>
</evidence>
<dbReference type="PANTHER" id="PTHR12714:SF24">
    <property type="entry name" value="SLR1182 PROTEIN"/>
    <property type="match status" value="1"/>
</dbReference>
<feature type="transmembrane region" description="Helical" evidence="5">
    <location>
        <begin position="130"/>
        <end position="154"/>
    </location>
</feature>
<comment type="subcellular location">
    <subcellularLocation>
        <location evidence="1">Endomembrane system</location>
        <topology evidence="1">Multi-pass membrane protein</topology>
    </subcellularLocation>
</comment>
<dbReference type="GO" id="GO:0016740">
    <property type="term" value="F:transferase activity"/>
    <property type="evidence" value="ECO:0007669"/>
    <property type="project" value="UniProtKB-ARBA"/>
</dbReference>
<evidence type="ECO:0000256" key="4">
    <source>
        <dbReference type="ARBA" id="ARBA00023136"/>
    </source>
</evidence>
<keyword evidence="7" id="KW-1185">Reference proteome</keyword>
<keyword evidence="2 5" id="KW-0812">Transmembrane</keyword>
<gene>
    <name evidence="6" type="ORF">CEW83_07180</name>
</gene>
<accession>A0A2U8GN04</accession>
<dbReference type="PANTHER" id="PTHR12714">
    <property type="entry name" value="PROTEIN-S ISOPRENYLCYSTEINE O-METHYLTRANSFERASE"/>
    <property type="match status" value="1"/>
</dbReference>
<dbReference type="GO" id="GO:0012505">
    <property type="term" value="C:endomembrane system"/>
    <property type="evidence" value="ECO:0007669"/>
    <property type="project" value="UniProtKB-SubCell"/>
</dbReference>
<name>A0A2U8GN04_9RHOO</name>
<evidence type="ECO:0000256" key="2">
    <source>
        <dbReference type="ARBA" id="ARBA00022692"/>
    </source>
</evidence>
<feature type="transmembrane region" description="Helical" evidence="5">
    <location>
        <begin position="183"/>
        <end position="204"/>
    </location>
</feature>
<dbReference type="AlphaFoldDB" id="A0A2U8GN04"/>
<evidence type="ECO:0000313" key="7">
    <source>
        <dbReference type="Proteomes" id="UP000244930"/>
    </source>
</evidence>
<dbReference type="InterPro" id="IPR007318">
    <property type="entry name" value="Phopholipid_MeTrfase"/>
</dbReference>
<dbReference type="Gene3D" id="1.20.120.1630">
    <property type="match status" value="1"/>
</dbReference>
<reference evidence="6 7" key="1">
    <citation type="submission" date="2017-06" db="EMBL/GenBank/DDBJ databases">
        <title>Azoarcus.</title>
        <authorList>
            <person name="Woo J.-H."/>
            <person name="Kim H.-S."/>
        </authorList>
    </citation>
    <scope>NUCLEOTIDE SEQUENCE [LARGE SCALE GENOMIC DNA]</scope>
    <source>
        <strain evidence="6 7">TSPY31</strain>
    </source>
</reference>
<dbReference type="Proteomes" id="UP000244930">
    <property type="component" value="Chromosome"/>
</dbReference>
<sequence>MPSRPTPGCVRPWPADLPRQAPVIGGRCLSYRPRSDGQALPSARARDQGFSASSAPWLAGGAGITALDNRVRECRRAAPTQPASMPAISHSHMSALQLKLPPPVVAALVALAMWHLAYLPPEAQSTPLQLAIGGPIALAGGLISASGILTFWLARTTINPMHPERTSSLVTTGVFRLSRNPMYLGLVITLAGWAVHLPLSAAVLGPPVFALYIHHFQILPEERILASVFGVEYENYKTKARRWL</sequence>
<proteinExistence type="predicted"/>
<feature type="transmembrane region" description="Helical" evidence="5">
    <location>
        <begin position="100"/>
        <end position="118"/>
    </location>
</feature>
<organism evidence="6 7">
    <name type="scientific">Parazoarcus communis</name>
    <dbReference type="NCBI Taxonomy" id="41977"/>
    <lineage>
        <taxon>Bacteria</taxon>
        <taxon>Pseudomonadati</taxon>
        <taxon>Pseudomonadota</taxon>
        <taxon>Betaproteobacteria</taxon>
        <taxon>Rhodocyclales</taxon>
        <taxon>Zoogloeaceae</taxon>
        <taxon>Parazoarcus</taxon>
    </lineage>
</organism>
<keyword evidence="4 5" id="KW-0472">Membrane</keyword>
<dbReference type="KEGG" id="acom:CEW83_07180"/>
<protein>
    <recommendedName>
        <fullName evidence="8">Protein-S-isoprenylcysteine methyltransferase</fullName>
    </recommendedName>
</protein>
<keyword evidence="3 5" id="KW-1133">Transmembrane helix</keyword>
<evidence type="ECO:0000313" key="6">
    <source>
        <dbReference type="EMBL" id="AWI75031.1"/>
    </source>
</evidence>
<evidence type="ECO:0000256" key="3">
    <source>
        <dbReference type="ARBA" id="ARBA00022989"/>
    </source>
</evidence>
<evidence type="ECO:0000256" key="5">
    <source>
        <dbReference type="SAM" id="Phobius"/>
    </source>
</evidence>